<proteinExistence type="predicted"/>
<dbReference type="InterPro" id="IPR013083">
    <property type="entry name" value="Znf_RING/FYVE/PHD"/>
</dbReference>
<sequence length="231" mass="26890">MMDDTSDSQILTELWPQDIDRSVYDDSYYLRVPINHLYTEPLQDEPNIDDAREDENETWTDILTDDQLYENVLELENNYYNSLHQDTFEPDLPSTLSNRVDTTSLTNSSDSAVIADHVPNIDDAREDENETDSLTDQLYENVLKLEEDELYNDDITEPDNNVITYINSIINHVDSEGRILRDMICKICYSRQSTTIFVPCNHFISCAECSQKLQFCPICRTPIVIRNKVHY</sequence>
<evidence type="ECO:0000313" key="3">
    <source>
        <dbReference type="EMBL" id="DBA11602.1"/>
    </source>
</evidence>
<dbReference type="InterPro" id="IPR001841">
    <property type="entry name" value="Znf_RING"/>
</dbReference>
<dbReference type="EMBL" id="BK063061">
    <property type="protein sequence ID" value="DBA11602.1"/>
    <property type="molecule type" value="Genomic_DNA"/>
</dbReference>
<reference evidence="3" key="1">
    <citation type="journal article" date="2023" name="Front. Mar. Sci.">
        <title>Tracing the invertebrate herpesviruses in the global sequence datasets.</title>
        <authorList>
            <person name="Rosani U."/>
            <person name="Gaia M."/>
            <person name="Delmont T.O."/>
            <person name="Krupovic M."/>
        </authorList>
    </citation>
    <scope>NUCLEOTIDE SEQUENCE</scope>
    <source>
        <strain evidence="3">MalacoHV2/Med/2018 153</strain>
    </source>
</reference>
<organism evidence="3">
    <name type="scientific">Malaco herpesvirus 2</name>
    <dbReference type="NCBI Taxonomy" id="3031798"/>
    <lineage>
        <taxon>Viruses</taxon>
        <taxon>Duplodnaviria</taxon>
        <taxon>Heunggongvirae</taxon>
        <taxon>Peploviricota</taxon>
        <taxon>Herviviricetes</taxon>
        <taxon>Herpesvirales</taxon>
        <taxon>Malacoherpesviridae</taxon>
    </lineage>
</organism>
<keyword evidence="1" id="KW-0479">Metal-binding</keyword>
<keyword evidence="1" id="KW-0862">Zinc</keyword>
<evidence type="ECO:0000256" key="1">
    <source>
        <dbReference type="PROSITE-ProRule" id="PRU00175"/>
    </source>
</evidence>
<dbReference type="GO" id="GO:0008270">
    <property type="term" value="F:zinc ion binding"/>
    <property type="evidence" value="ECO:0007669"/>
    <property type="project" value="UniProtKB-KW"/>
</dbReference>
<keyword evidence="1" id="KW-0863">Zinc-finger</keyword>
<accession>A0AA48SFF2</accession>
<dbReference type="PANTHER" id="PTHR12109">
    <property type="entry name" value="RING FINGER PROTEIN 141-RELATED"/>
    <property type="match status" value="1"/>
</dbReference>
<dbReference type="Pfam" id="PF13920">
    <property type="entry name" value="zf-C3HC4_3"/>
    <property type="match status" value="1"/>
</dbReference>
<reference evidence="3" key="2">
    <citation type="submission" date="2023-01" db="EMBL/GenBank/DDBJ databases">
        <authorList>
            <person name="Rosani U."/>
            <person name="Delmont T.O."/>
            <person name="Gaia M."/>
            <person name="Krupovic M."/>
        </authorList>
    </citation>
    <scope>NUCLEOTIDE SEQUENCE</scope>
    <source>
        <strain evidence="3">MalacoHV2/Med/2018 153</strain>
    </source>
</reference>
<evidence type="ECO:0000259" key="2">
    <source>
        <dbReference type="PROSITE" id="PS50089"/>
    </source>
</evidence>
<dbReference type="PANTHER" id="PTHR12109:SF5">
    <property type="entry name" value="RING-TYPE DOMAIN-CONTAINING PROTEIN"/>
    <property type="match status" value="1"/>
</dbReference>
<dbReference type="InterPro" id="IPR047126">
    <property type="entry name" value="RNF141-like"/>
</dbReference>
<protein>
    <submittedName>
        <fullName evidence="3">IAP</fullName>
    </submittedName>
</protein>
<feature type="domain" description="RING-type" evidence="2">
    <location>
        <begin position="185"/>
        <end position="220"/>
    </location>
</feature>
<dbReference type="PROSITE" id="PS50089">
    <property type="entry name" value="ZF_RING_2"/>
    <property type="match status" value="1"/>
</dbReference>
<dbReference type="Gene3D" id="3.30.40.10">
    <property type="entry name" value="Zinc/RING finger domain, C3HC4 (zinc finger)"/>
    <property type="match status" value="1"/>
</dbReference>
<dbReference type="SUPFAM" id="SSF57850">
    <property type="entry name" value="RING/U-box"/>
    <property type="match status" value="1"/>
</dbReference>
<name>A0AA48SFF2_9VIRU</name>